<feature type="transmembrane region" description="Helical" evidence="1">
    <location>
        <begin position="274"/>
        <end position="293"/>
    </location>
</feature>
<keyword evidence="3" id="KW-0012">Acyltransferase</keyword>
<keyword evidence="3" id="KW-0808">Transferase</keyword>
<evidence type="ECO:0000313" key="3">
    <source>
        <dbReference type="EMBL" id="MDY3558316.1"/>
    </source>
</evidence>
<proteinExistence type="predicted"/>
<sequence>MNVDASLAPSAQPTPSRPVSAHLAPLDGIRAAAVILVLFSHSVIFGEFPALHEVGLMSGYNGICLFFVLSGYLITRLLIREEDRFGDVSLKLFYLRRAVRLFPALWLYLAVVVVIWSQGHIPDHPGYSFLSSLLYLRNIVGRGVETHHLWSLSVEEQFYLLWPIVFIALARKHLARLAVCFAVVVLVVTWRWYAWREQMANAGQLYIRSDFRFDSPLIGCAIALVERVRPRVTAAFNSSRWRSDIFCLLGGAGIAVWTAYQLHYGQVLSVDSTIVSLLSGIIVCSQIGPARGWAGRLLSCRPLVFLGKISYGVYLWQGLFVGHATGIFAQIRVLPWNLTATFAVALLSYYLLERPLLRYKDRSLHRRTTNTPVGAG</sequence>
<dbReference type="InterPro" id="IPR050879">
    <property type="entry name" value="Acyltransferase_3"/>
</dbReference>
<dbReference type="RefSeq" id="WP_320685254.1">
    <property type="nucleotide sequence ID" value="NZ_JAXBLV010000024.1"/>
</dbReference>
<keyword evidence="4" id="KW-1185">Reference proteome</keyword>
<dbReference type="PANTHER" id="PTHR23028">
    <property type="entry name" value="ACETYLTRANSFERASE"/>
    <property type="match status" value="1"/>
</dbReference>
<feature type="transmembrane region" description="Helical" evidence="1">
    <location>
        <begin position="305"/>
        <end position="328"/>
    </location>
</feature>
<organism evidence="3 4">
    <name type="scientific">Gemmata algarum</name>
    <dbReference type="NCBI Taxonomy" id="2975278"/>
    <lineage>
        <taxon>Bacteria</taxon>
        <taxon>Pseudomonadati</taxon>
        <taxon>Planctomycetota</taxon>
        <taxon>Planctomycetia</taxon>
        <taxon>Gemmatales</taxon>
        <taxon>Gemmataceae</taxon>
        <taxon>Gemmata</taxon>
    </lineage>
</organism>
<evidence type="ECO:0000256" key="1">
    <source>
        <dbReference type="SAM" id="Phobius"/>
    </source>
</evidence>
<reference evidence="4" key="1">
    <citation type="journal article" date="2023" name="Mar. Drugs">
        <title>Gemmata algarum, a Novel Planctomycete Isolated from an Algal Mat, Displays Antimicrobial Activity.</title>
        <authorList>
            <person name="Kumar G."/>
            <person name="Kallscheuer N."/>
            <person name="Kashif M."/>
            <person name="Ahamad S."/>
            <person name="Jagadeeshwari U."/>
            <person name="Pannikurungottu S."/>
            <person name="Haufschild T."/>
            <person name="Kabuu M."/>
            <person name="Sasikala C."/>
            <person name="Jogler C."/>
            <person name="Ramana C."/>
        </authorList>
    </citation>
    <scope>NUCLEOTIDE SEQUENCE [LARGE SCALE GENOMIC DNA]</scope>
    <source>
        <strain evidence="4">JC673</strain>
    </source>
</reference>
<feature type="transmembrane region" description="Helical" evidence="1">
    <location>
        <begin position="245"/>
        <end position="262"/>
    </location>
</feature>
<dbReference type="InterPro" id="IPR002656">
    <property type="entry name" value="Acyl_transf_3_dom"/>
</dbReference>
<feature type="transmembrane region" description="Helical" evidence="1">
    <location>
        <begin position="99"/>
        <end position="117"/>
    </location>
</feature>
<dbReference type="Proteomes" id="UP001272242">
    <property type="component" value="Unassembled WGS sequence"/>
</dbReference>
<comment type="caution">
    <text evidence="3">The sequence shown here is derived from an EMBL/GenBank/DDBJ whole genome shotgun (WGS) entry which is preliminary data.</text>
</comment>
<keyword evidence="1" id="KW-0812">Transmembrane</keyword>
<protein>
    <submittedName>
        <fullName evidence="3">Acyltransferase</fullName>
    </submittedName>
</protein>
<evidence type="ECO:0000259" key="2">
    <source>
        <dbReference type="Pfam" id="PF01757"/>
    </source>
</evidence>
<keyword evidence="1" id="KW-0472">Membrane</keyword>
<accession>A0ABU5ETA1</accession>
<feature type="transmembrane region" description="Helical" evidence="1">
    <location>
        <begin position="60"/>
        <end position="79"/>
    </location>
</feature>
<feature type="transmembrane region" description="Helical" evidence="1">
    <location>
        <begin position="334"/>
        <end position="352"/>
    </location>
</feature>
<keyword evidence="1" id="KW-1133">Transmembrane helix</keyword>
<gene>
    <name evidence="3" type="ORF">R5W23_005011</name>
</gene>
<dbReference type="EMBL" id="JAXBLV010000024">
    <property type="protein sequence ID" value="MDY3558316.1"/>
    <property type="molecule type" value="Genomic_DNA"/>
</dbReference>
<dbReference type="Pfam" id="PF01757">
    <property type="entry name" value="Acyl_transf_3"/>
    <property type="match status" value="1"/>
</dbReference>
<dbReference type="GO" id="GO:0016746">
    <property type="term" value="F:acyltransferase activity"/>
    <property type="evidence" value="ECO:0007669"/>
    <property type="project" value="UniProtKB-KW"/>
</dbReference>
<feature type="transmembrane region" description="Helical" evidence="1">
    <location>
        <begin position="174"/>
        <end position="193"/>
    </location>
</feature>
<evidence type="ECO:0000313" key="4">
    <source>
        <dbReference type="Proteomes" id="UP001272242"/>
    </source>
</evidence>
<name>A0ABU5ETA1_9BACT</name>
<dbReference type="PANTHER" id="PTHR23028:SF53">
    <property type="entry name" value="ACYL_TRANSF_3 DOMAIN-CONTAINING PROTEIN"/>
    <property type="match status" value="1"/>
</dbReference>
<feature type="domain" description="Acyltransferase 3" evidence="2">
    <location>
        <begin position="26"/>
        <end position="351"/>
    </location>
</feature>